<dbReference type="AlphaFoldDB" id="A0A0F2E3U6"/>
<evidence type="ECO:0000313" key="2">
    <source>
        <dbReference type="EMBL" id="KJQ77948.1"/>
    </source>
</evidence>
<feature type="transmembrane region" description="Helical" evidence="1">
    <location>
        <begin position="15"/>
        <end position="40"/>
    </location>
</feature>
<dbReference type="EMBL" id="JYGT01000006">
    <property type="protein sequence ID" value="KJQ77948.1"/>
    <property type="molecule type" value="Genomic_DNA"/>
</dbReference>
<reference evidence="2 3" key="1">
    <citation type="submission" date="2015-02" db="EMBL/GenBank/DDBJ databases">
        <title>Evolution of amylase-binding proteins of oral streptococcal species.</title>
        <authorList>
            <person name="Haase E.M."/>
        </authorList>
    </citation>
    <scope>NUCLEOTIDE SEQUENCE [LARGE SCALE GENOMIC DNA]</scope>
    <source>
        <strain evidence="2 3">UC921A</strain>
    </source>
</reference>
<protein>
    <submittedName>
        <fullName evidence="2">Uncharacterized protein</fullName>
    </submittedName>
</protein>
<keyword evidence="1" id="KW-0472">Membrane</keyword>
<dbReference type="Gene3D" id="3.30.450.40">
    <property type="match status" value="1"/>
</dbReference>
<comment type="caution">
    <text evidence="2">The sequence shown here is derived from an EMBL/GenBank/DDBJ whole genome shotgun (WGS) entry which is preliminary data.</text>
</comment>
<keyword evidence="1" id="KW-0812">Transmembrane</keyword>
<proteinExistence type="predicted"/>
<gene>
    <name evidence="2" type="ORF">TZ94_00533</name>
</gene>
<dbReference type="OrthoDB" id="2455594at2"/>
<evidence type="ECO:0000256" key="1">
    <source>
        <dbReference type="SAM" id="Phobius"/>
    </source>
</evidence>
<name>A0A0F2E3U6_9STRE</name>
<dbReference type="PATRIC" id="fig|28037.216.peg.507"/>
<dbReference type="InterPro" id="IPR029016">
    <property type="entry name" value="GAF-like_dom_sf"/>
</dbReference>
<keyword evidence="1" id="KW-1133">Transmembrane helix</keyword>
<sequence length="272" mass="31477">MSELISQIFANLPDWARIIISVLTVVGVALVFVFIIYTIWKYANAVDKESRVFNLSKQNQQLLEENRQIRYFNTVLKTNFELLEEIILTLEDQIVRIIEVSDDSKEKKIERINEVYDVLIAAVQRYIDVLTSEFNSENKCRISVWGLSNKEGSEDKLNIIARSATFLRSSTRELDINNSIAGRAFRKRTKQLSNHLESDPDWEKYLLDSRYKSISAFPIQGEKVVTIDYKNVPTEVEERLSELIVNGLDNIYSRISKVIIFINMIEGGLKDE</sequence>
<accession>A0A0F2E3U6</accession>
<dbReference type="Proteomes" id="UP000033489">
    <property type="component" value="Unassembled WGS sequence"/>
</dbReference>
<evidence type="ECO:0000313" key="3">
    <source>
        <dbReference type="Proteomes" id="UP000033489"/>
    </source>
</evidence>
<dbReference type="RefSeq" id="WP_045613880.1">
    <property type="nucleotide sequence ID" value="NZ_JYGT01000006.1"/>
</dbReference>
<organism evidence="2 3">
    <name type="scientific">Streptococcus infantis</name>
    <dbReference type="NCBI Taxonomy" id="68892"/>
    <lineage>
        <taxon>Bacteria</taxon>
        <taxon>Bacillati</taxon>
        <taxon>Bacillota</taxon>
        <taxon>Bacilli</taxon>
        <taxon>Lactobacillales</taxon>
        <taxon>Streptococcaceae</taxon>
        <taxon>Streptococcus</taxon>
    </lineage>
</organism>